<accession>A0A0W0XTU6</accession>
<organism evidence="1 2">
    <name type="scientific">Legionella rubrilucens</name>
    <dbReference type="NCBI Taxonomy" id="458"/>
    <lineage>
        <taxon>Bacteria</taxon>
        <taxon>Pseudomonadati</taxon>
        <taxon>Pseudomonadota</taxon>
        <taxon>Gammaproteobacteria</taxon>
        <taxon>Legionellales</taxon>
        <taxon>Legionellaceae</taxon>
        <taxon>Legionella</taxon>
    </lineage>
</organism>
<comment type="caution">
    <text evidence="1">The sequence shown here is derived from an EMBL/GenBank/DDBJ whole genome shotgun (WGS) entry which is preliminary data.</text>
</comment>
<dbReference type="AlphaFoldDB" id="A0A0W0XTU6"/>
<protein>
    <submittedName>
        <fullName evidence="1">Uncharacterized protein</fullName>
    </submittedName>
</protein>
<keyword evidence="2" id="KW-1185">Reference proteome</keyword>
<dbReference type="Proteomes" id="UP000054608">
    <property type="component" value="Unassembled WGS sequence"/>
</dbReference>
<evidence type="ECO:0000313" key="1">
    <source>
        <dbReference type="EMBL" id="KTD48044.1"/>
    </source>
</evidence>
<proteinExistence type="predicted"/>
<sequence length="301" mass="34496">MSVCSYKKHSYIIVGARDRETGNQYVLAQFGRFVQGLMPEGMPTRKEGILIGIQAFTISIEQYQQLFFYLKSSNPSIMCAIPKAWLAHENDYDPEGKIDFIWNDSLKKPAFKQTAAKKAELPEVVGGLSLSNNCRTNAKQITKKLLNTESLPGVSSLYFRSLPFKAHLSKGIIREELFIYPPPPPLKNMGDNERQWRILRKMYNRLNGIAKTALRMDNNHSHTKFNSLKTLYQQEYDKLMGANPLSIFDLLKDIQTWVDTDANKAVIDGRRSNSMFKFKTTTRKMFNDILKENKSGKPILK</sequence>
<dbReference type="PATRIC" id="fig|458.5.peg.1550"/>
<name>A0A0W0XTU6_9GAMM</name>
<gene>
    <name evidence="1" type="ORF">Lrub_1492</name>
</gene>
<dbReference type="EMBL" id="LNYT01000015">
    <property type="protein sequence ID" value="KTD48044.1"/>
    <property type="molecule type" value="Genomic_DNA"/>
</dbReference>
<evidence type="ECO:0000313" key="2">
    <source>
        <dbReference type="Proteomes" id="UP000054608"/>
    </source>
</evidence>
<reference evidence="1 2" key="1">
    <citation type="submission" date="2015-11" db="EMBL/GenBank/DDBJ databases">
        <title>Genomic analysis of 38 Legionella species identifies large and diverse effector repertoires.</title>
        <authorList>
            <person name="Burstein D."/>
            <person name="Amaro F."/>
            <person name="Zusman T."/>
            <person name="Lifshitz Z."/>
            <person name="Cohen O."/>
            <person name="Gilbert J.A."/>
            <person name="Pupko T."/>
            <person name="Shuman H.A."/>
            <person name="Segal G."/>
        </authorList>
    </citation>
    <scope>NUCLEOTIDE SEQUENCE [LARGE SCALE GENOMIC DNA]</scope>
    <source>
        <strain evidence="1 2">WA-270A-C2</strain>
    </source>
</reference>